<dbReference type="Pfam" id="PF09527">
    <property type="entry name" value="ATPase_gene1"/>
    <property type="match status" value="1"/>
</dbReference>
<dbReference type="InterPro" id="IPR032820">
    <property type="entry name" value="ATPase_put"/>
</dbReference>
<feature type="transmembrane region" description="Helical" evidence="2">
    <location>
        <begin position="38"/>
        <end position="58"/>
    </location>
</feature>
<evidence type="ECO:0000256" key="1">
    <source>
        <dbReference type="SAM" id="MobiDB-lite"/>
    </source>
</evidence>
<protein>
    <submittedName>
        <fullName evidence="3">ATP synthase protein I</fullName>
    </submittedName>
</protein>
<keyword evidence="2" id="KW-0812">Transmembrane</keyword>
<proteinExistence type="predicted"/>
<keyword evidence="2" id="KW-1133">Transmembrane helix</keyword>
<reference evidence="3 4" key="1">
    <citation type="submission" date="2019-03" db="EMBL/GenBank/DDBJ databases">
        <title>Genomic Encyclopedia of Type Strains, Phase IV (KMG-IV): sequencing the most valuable type-strain genomes for metagenomic binning, comparative biology and taxonomic classification.</title>
        <authorList>
            <person name="Goeker M."/>
        </authorList>
    </citation>
    <scope>NUCLEOTIDE SEQUENCE [LARGE SCALE GENOMIC DNA]</scope>
    <source>
        <strain evidence="3 4">DSM 18063</strain>
    </source>
</reference>
<feature type="region of interest" description="Disordered" evidence="1">
    <location>
        <begin position="1"/>
        <end position="24"/>
    </location>
</feature>
<keyword evidence="2" id="KW-0472">Membrane</keyword>
<organism evidence="3 4">
    <name type="scientific">Rhodovulum marinum</name>
    <dbReference type="NCBI Taxonomy" id="320662"/>
    <lineage>
        <taxon>Bacteria</taxon>
        <taxon>Pseudomonadati</taxon>
        <taxon>Pseudomonadota</taxon>
        <taxon>Alphaproteobacteria</taxon>
        <taxon>Rhodobacterales</taxon>
        <taxon>Paracoccaceae</taxon>
        <taxon>Rhodovulum</taxon>
    </lineage>
</organism>
<evidence type="ECO:0000256" key="2">
    <source>
        <dbReference type="SAM" id="Phobius"/>
    </source>
</evidence>
<dbReference type="EMBL" id="SLXP01000009">
    <property type="protein sequence ID" value="TCP39970.1"/>
    <property type="molecule type" value="Genomic_DNA"/>
</dbReference>
<feature type="transmembrane region" description="Helical" evidence="2">
    <location>
        <begin position="70"/>
        <end position="89"/>
    </location>
</feature>
<evidence type="ECO:0000313" key="4">
    <source>
        <dbReference type="Proteomes" id="UP000294835"/>
    </source>
</evidence>
<accession>A0A4R2PVE5</accession>
<dbReference type="OrthoDB" id="466056at2"/>
<dbReference type="AlphaFoldDB" id="A0A4R2PVE5"/>
<keyword evidence="4" id="KW-1185">Reference proteome</keyword>
<evidence type="ECO:0000313" key="3">
    <source>
        <dbReference type="EMBL" id="TCP39970.1"/>
    </source>
</evidence>
<sequence length="95" mass="10757">MAEPDHDGRRDMQEAVRRRAERRATWEKEGERPLWKNMSMIGALGWLIVMPTLLGVFAGRWLDGMLGTGVTFSGALTFVGAGLGFYLAWKRMNQE</sequence>
<gene>
    <name evidence="3" type="ORF">EV662_10996</name>
</gene>
<dbReference type="Proteomes" id="UP000294835">
    <property type="component" value="Unassembled WGS sequence"/>
</dbReference>
<dbReference type="InterPro" id="IPR011744">
    <property type="entry name" value="ATPase_gene1"/>
</dbReference>
<comment type="caution">
    <text evidence="3">The sequence shown here is derived from an EMBL/GenBank/DDBJ whole genome shotgun (WGS) entry which is preliminary data.</text>
</comment>
<dbReference type="NCBIfam" id="TIGR02230">
    <property type="entry name" value="ATPase_gene1"/>
    <property type="match status" value="1"/>
</dbReference>
<name>A0A4R2PVE5_9RHOB</name>
<dbReference type="RefSeq" id="WP_132463753.1">
    <property type="nucleotide sequence ID" value="NZ_SLXP01000009.1"/>
</dbReference>